<accession>A0A3B1DWE3</accession>
<gene>
    <name evidence="2" type="ORF">MNBD_NITROSPIRAE01-177</name>
</gene>
<dbReference type="EMBL" id="UOGF01000101">
    <property type="protein sequence ID" value="VAX33127.1"/>
    <property type="molecule type" value="Genomic_DNA"/>
</dbReference>
<dbReference type="InterPro" id="IPR002925">
    <property type="entry name" value="Dienelactn_hydro"/>
</dbReference>
<dbReference type="InterPro" id="IPR029058">
    <property type="entry name" value="AB_hydrolase_fold"/>
</dbReference>
<sequence length="192" mass="20924">AKLGYTAFALDMYGTGKLAKHPEDAQKFMKAAVGQLPEAEKRFKAAYEILIHQKTVDPNKIAAIGYCMGGGIVMHMARMGITALNGVVSFHGSFAFATQTPSKPGQSRAKILAFTGGADPFVPMESVQTFVKSMTEAGLDFQLKSYPGVKHSFTIPEASELGKQFSLPLLYDAAADTDSWQRTQIFFKDIFK</sequence>
<dbReference type="InterPro" id="IPR050261">
    <property type="entry name" value="FrsA_esterase"/>
</dbReference>
<dbReference type="PANTHER" id="PTHR22946">
    <property type="entry name" value="DIENELACTONE HYDROLASE DOMAIN-CONTAINING PROTEIN-RELATED"/>
    <property type="match status" value="1"/>
</dbReference>
<organism evidence="2">
    <name type="scientific">hydrothermal vent metagenome</name>
    <dbReference type="NCBI Taxonomy" id="652676"/>
    <lineage>
        <taxon>unclassified sequences</taxon>
        <taxon>metagenomes</taxon>
        <taxon>ecological metagenomes</taxon>
    </lineage>
</organism>
<dbReference type="GO" id="GO:0016787">
    <property type="term" value="F:hydrolase activity"/>
    <property type="evidence" value="ECO:0007669"/>
    <property type="project" value="UniProtKB-KW"/>
</dbReference>
<dbReference type="Gene3D" id="3.40.50.1820">
    <property type="entry name" value="alpha/beta hydrolase"/>
    <property type="match status" value="1"/>
</dbReference>
<dbReference type="SUPFAM" id="SSF53474">
    <property type="entry name" value="alpha/beta-Hydrolases"/>
    <property type="match status" value="1"/>
</dbReference>
<reference evidence="2" key="1">
    <citation type="submission" date="2018-06" db="EMBL/GenBank/DDBJ databases">
        <authorList>
            <person name="Zhirakovskaya E."/>
        </authorList>
    </citation>
    <scope>NUCLEOTIDE SEQUENCE</scope>
</reference>
<dbReference type="Pfam" id="PF01738">
    <property type="entry name" value="DLH"/>
    <property type="match status" value="1"/>
</dbReference>
<proteinExistence type="predicted"/>
<evidence type="ECO:0000259" key="1">
    <source>
        <dbReference type="Pfam" id="PF01738"/>
    </source>
</evidence>
<evidence type="ECO:0000313" key="2">
    <source>
        <dbReference type="EMBL" id="VAX33127.1"/>
    </source>
</evidence>
<feature type="non-terminal residue" evidence="2">
    <location>
        <position position="1"/>
    </location>
</feature>
<dbReference type="AlphaFoldDB" id="A0A3B1DWE3"/>
<name>A0A3B1DWE3_9ZZZZ</name>
<feature type="domain" description="Dienelactone hydrolase" evidence="1">
    <location>
        <begin position="1"/>
        <end position="190"/>
    </location>
</feature>
<dbReference type="PANTHER" id="PTHR22946:SF0">
    <property type="entry name" value="DIENELACTONE HYDROLASE DOMAIN-CONTAINING PROTEIN"/>
    <property type="match status" value="1"/>
</dbReference>
<protein>
    <submittedName>
        <fullName evidence="2">Dienelactone hydrolase family protein</fullName>
    </submittedName>
</protein>
<keyword evidence="2" id="KW-0378">Hydrolase</keyword>